<evidence type="ECO:0000256" key="15">
    <source>
        <dbReference type="PIRSR" id="PIRSR600829-1"/>
    </source>
</evidence>
<keyword evidence="12 19" id="KW-0472">Membrane</keyword>
<evidence type="ECO:0000256" key="16">
    <source>
        <dbReference type="PIRSR" id="PIRSR600829-2"/>
    </source>
</evidence>
<evidence type="ECO:0000256" key="11">
    <source>
        <dbReference type="ARBA" id="ARBA00023098"/>
    </source>
</evidence>
<keyword evidence="4" id="KW-0444">Lipid biosynthesis</keyword>
<feature type="binding site" evidence="18">
    <location>
        <position position="31"/>
    </location>
    <ligand>
        <name>a divalent metal cation</name>
        <dbReference type="ChEBI" id="CHEBI:60240"/>
    </ligand>
</feature>
<comment type="cofactor">
    <cofactor evidence="18">
        <name>Mg(2+)</name>
        <dbReference type="ChEBI" id="CHEBI:18420"/>
    </cofactor>
    <text evidence="18">Mn(2+), Zn(2+), Cd(2+) and Co(2+) support activity to lesser extents.</text>
</comment>
<dbReference type="GO" id="GO:0046872">
    <property type="term" value="F:metal ion binding"/>
    <property type="evidence" value="ECO:0007669"/>
    <property type="project" value="UniProtKB-KW"/>
</dbReference>
<dbReference type="PANTHER" id="PTHR34299">
    <property type="entry name" value="DIACYLGLYCEROL KINASE"/>
    <property type="match status" value="1"/>
</dbReference>
<evidence type="ECO:0000256" key="13">
    <source>
        <dbReference type="ARBA" id="ARBA00023209"/>
    </source>
</evidence>
<dbReference type="InterPro" id="IPR036945">
    <property type="entry name" value="DAGK_sf"/>
</dbReference>
<dbReference type="Pfam" id="PF01219">
    <property type="entry name" value="DAGK_prokar"/>
    <property type="match status" value="1"/>
</dbReference>
<gene>
    <name evidence="20" type="ORF">EZL74_05210</name>
</gene>
<name>A0A4Q9Z1K8_9FLAO</name>
<keyword evidence="14" id="KW-1208">Phospholipid metabolism</keyword>
<evidence type="ECO:0000256" key="4">
    <source>
        <dbReference type="ARBA" id="ARBA00022516"/>
    </source>
</evidence>
<dbReference type="OrthoDB" id="1493837at2"/>
<evidence type="ECO:0000256" key="7">
    <source>
        <dbReference type="ARBA" id="ARBA00022741"/>
    </source>
</evidence>
<dbReference type="AlphaFoldDB" id="A0A4Q9Z1K8"/>
<feature type="active site" description="Proton acceptor" evidence="15">
    <location>
        <position position="72"/>
    </location>
</feature>
<dbReference type="GO" id="GO:0008654">
    <property type="term" value="P:phospholipid biosynthetic process"/>
    <property type="evidence" value="ECO:0007669"/>
    <property type="project" value="UniProtKB-KW"/>
</dbReference>
<sequence>MEFQKDNSFFTGRLKSVGFAVKGAIKLITTEHSVMVQSSIGVLAIIAGFYFHIDRYEWMLQLLAFGLVLGVESLNTAVEKIADFIHPEFHEKIGFIKDIAAGAVMFAATAAIAVLLLIYVPKFL</sequence>
<feature type="binding site" evidence="18">
    <location>
        <position position="79"/>
    </location>
    <ligand>
        <name>a divalent metal cation</name>
        <dbReference type="ChEBI" id="CHEBI:60240"/>
    </ligand>
</feature>
<evidence type="ECO:0000256" key="5">
    <source>
        <dbReference type="ARBA" id="ARBA00022679"/>
    </source>
</evidence>
<feature type="binding site" evidence="17">
    <location>
        <position position="79"/>
    </location>
    <ligand>
        <name>ATP</name>
        <dbReference type="ChEBI" id="CHEBI:30616"/>
    </ligand>
</feature>
<dbReference type="RefSeq" id="WP_131475541.1">
    <property type="nucleotide sequence ID" value="NZ_SJPE01000004.1"/>
</dbReference>
<dbReference type="GO" id="GO:0005524">
    <property type="term" value="F:ATP binding"/>
    <property type="evidence" value="ECO:0007669"/>
    <property type="project" value="UniProtKB-KW"/>
</dbReference>
<comment type="similarity">
    <text evidence="2">Belongs to the bacterial diacylglycerol kinase family.</text>
</comment>
<feature type="binding site" evidence="17">
    <location>
        <begin position="97"/>
        <end position="98"/>
    </location>
    <ligand>
        <name>ATP</name>
        <dbReference type="ChEBI" id="CHEBI:30616"/>
    </ligand>
</feature>
<evidence type="ECO:0000256" key="10">
    <source>
        <dbReference type="ARBA" id="ARBA00022989"/>
    </source>
</evidence>
<keyword evidence="13" id="KW-0594">Phospholipid biosynthesis</keyword>
<keyword evidence="21" id="KW-1185">Reference proteome</keyword>
<feature type="binding site" evidence="17">
    <location>
        <position position="31"/>
    </location>
    <ligand>
        <name>ATP</name>
        <dbReference type="ChEBI" id="CHEBI:30616"/>
    </ligand>
</feature>
<evidence type="ECO:0000256" key="3">
    <source>
        <dbReference type="ARBA" id="ARBA00022475"/>
    </source>
</evidence>
<proteinExistence type="inferred from homology"/>
<dbReference type="CDD" id="cd14265">
    <property type="entry name" value="UDPK_IM_like"/>
    <property type="match status" value="1"/>
</dbReference>
<evidence type="ECO:0000256" key="8">
    <source>
        <dbReference type="ARBA" id="ARBA00022777"/>
    </source>
</evidence>
<feature type="binding site" evidence="17">
    <location>
        <begin position="88"/>
        <end position="90"/>
    </location>
    <ligand>
        <name>ATP</name>
        <dbReference type="ChEBI" id="CHEBI:30616"/>
    </ligand>
</feature>
<keyword evidence="5" id="KW-0808">Transferase</keyword>
<evidence type="ECO:0000256" key="18">
    <source>
        <dbReference type="PIRSR" id="PIRSR600829-4"/>
    </source>
</evidence>
<feature type="binding site" evidence="16">
    <location>
        <position position="72"/>
    </location>
    <ligand>
        <name>substrate</name>
    </ligand>
</feature>
<protein>
    <submittedName>
        <fullName evidence="20">Diacylglycerol kinase family protein</fullName>
    </submittedName>
</protein>
<keyword evidence="8 20" id="KW-0418">Kinase</keyword>
<evidence type="ECO:0000256" key="9">
    <source>
        <dbReference type="ARBA" id="ARBA00022840"/>
    </source>
</evidence>
<dbReference type="GO" id="GO:0005886">
    <property type="term" value="C:plasma membrane"/>
    <property type="evidence" value="ECO:0007669"/>
    <property type="project" value="UniProtKB-SubCell"/>
</dbReference>
<dbReference type="InterPro" id="IPR000829">
    <property type="entry name" value="DAGK"/>
</dbReference>
<keyword evidence="6 19" id="KW-0812">Transmembrane</keyword>
<evidence type="ECO:0000256" key="1">
    <source>
        <dbReference type="ARBA" id="ARBA00004651"/>
    </source>
</evidence>
<keyword evidence="11" id="KW-0443">Lipid metabolism</keyword>
<evidence type="ECO:0000256" key="12">
    <source>
        <dbReference type="ARBA" id="ARBA00023136"/>
    </source>
</evidence>
<dbReference type="EMBL" id="SJPE01000004">
    <property type="protein sequence ID" value="TBX70145.1"/>
    <property type="molecule type" value="Genomic_DNA"/>
</dbReference>
<comment type="subcellular location">
    <subcellularLocation>
        <location evidence="1">Cell membrane</location>
        <topology evidence="1">Multi-pass membrane protein</topology>
    </subcellularLocation>
</comment>
<keyword evidence="18" id="KW-0479">Metal-binding</keyword>
<evidence type="ECO:0000256" key="17">
    <source>
        <dbReference type="PIRSR" id="PIRSR600829-3"/>
    </source>
</evidence>
<keyword evidence="18" id="KW-0460">Magnesium</keyword>
<dbReference type="Proteomes" id="UP000293300">
    <property type="component" value="Unassembled WGS sequence"/>
</dbReference>
<keyword evidence="7 17" id="KW-0547">Nucleotide-binding</keyword>
<accession>A0A4Q9Z1K8</accession>
<dbReference type="Gene3D" id="1.10.287.3610">
    <property type="match status" value="1"/>
</dbReference>
<evidence type="ECO:0000256" key="6">
    <source>
        <dbReference type="ARBA" id="ARBA00022692"/>
    </source>
</evidence>
<evidence type="ECO:0000313" key="21">
    <source>
        <dbReference type="Proteomes" id="UP000293300"/>
    </source>
</evidence>
<evidence type="ECO:0000313" key="20">
    <source>
        <dbReference type="EMBL" id="TBX70145.1"/>
    </source>
</evidence>
<organism evidence="20 21">
    <name type="scientific">Flavobacterium silvisoli</name>
    <dbReference type="NCBI Taxonomy" id="2529433"/>
    <lineage>
        <taxon>Bacteria</taxon>
        <taxon>Pseudomonadati</taxon>
        <taxon>Bacteroidota</taxon>
        <taxon>Flavobacteriia</taxon>
        <taxon>Flavobacteriales</taxon>
        <taxon>Flavobacteriaceae</taxon>
        <taxon>Flavobacterium</taxon>
    </lineage>
</organism>
<dbReference type="PANTHER" id="PTHR34299:SF1">
    <property type="entry name" value="DIACYLGLYCEROL KINASE"/>
    <property type="match status" value="1"/>
</dbReference>
<dbReference type="InterPro" id="IPR033717">
    <property type="entry name" value="UDPK"/>
</dbReference>
<keyword evidence="10 19" id="KW-1133">Transmembrane helix</keyword>
<feature type="transmembrane region" description="Helical" evidence="19">
    <location>
        <begin position="34"/>
        <end position="53"/>
    </location>
</feature>
<evidence type="ECO:0000256" key="19">
    <source>
        <dbReference type="SAM" id="Phobius"/>
    </source>
</evidence>
<keyword evidence="3" id="KW-1003">Cell membrane</keyword>
<keyword evidence="9 17" id="KW-0067">ATP-binding</keyword>
<feature type="transmembrane region" description="Helical" evidence="19">
    <location>
        <begin position="99"/>
        <end position="120"/>
    </location>
</feature>
<comment type="caution">
    <text evidence="20">The sequence shown here is derived from an EMBL/GenBank/DDBJ whole genome shotgun (WGS) entry which is preliminary data.</text>
</comment>
<dbReference type="GO" id="GO:0016301">
    <property type="term" value="F:kinase activity"/>
    <property type="evidence" value="ECO:0007669"/>
    <property type="project" value="UniProtKB-KW"/>
</dbReference>
<reference evidence="20 21" key="1">
    <citation type="submission" date="2019-02" db="EMBL/GenBank/DDBJ databases">
        <title>Flavobacterium sp. RD-2-33 isolated from forest soil.</title>
        <authorList>
            <person name="Chaudhary D.K."/>
        </authorList>
    </citation>
    <scope>NUCLEOTIDE SEQUENCE [LARGE SCALE GENOMIC DNA]</scope>
    <source>
        <strain evidence="20 21">RD-2-33</strain>
    </source>
</reference>
<evidence type="ECO:0000256" key="2">
    <source>
        <dbReference type="ARBA" id="ARBA00005967"/>
    </source>
</evidence>
<evidence type="ECO:0000256" key="14">
    <source>
        <dbReference type="ARBA" id="ARBA00023264"/>
    </source>
</evidence>